<dbReference type="FunFam" id="3.60.15.10:FF:000066">
    <property type="entry name" value="Hydroxyacylglutathione hydrolase"/>
    <property type="match status" value="1"/>
</dbReference>
<dbReference type="EC" id="3.1.2.6" evidence="5"/>
<dbReference type="Proteomes" id="UP000030690">
    <property type="component" value="Unassembled WGS sequence"/>
</dbReference>
<evidence type="ECO:0000259" key="10">
    <source>
        <dbReference type="SMART" id="SM00849"/>
    </source>
</evidence>
<dbReference type="InterPro" id="IPR035680">
    <property type="entry name" value="Clx_II_MBL"/>
</dbReference>
<dbReference type="GO" id="GO:0046872">
    <property type="term" value="F:metal ion binding"/>
    <property type="evidence" value="ECO:0007669"/>
    <property type="project" value="UniProtKB-KW"/>
</dbReference>
<name>A0A024V644_PLAFA</name>
<evidence type="ECO:0000256" key="3">
    <source>
        <dbReference type="ARBA" id="ARBA00004963"/>
    </source>
</evidence>
<evidence type="ECO:0000256" key="8">
    <source>
        <dbReference type="ARBA" id="ARBA00022833"/>
    </source>
</evidence>
<evidence type="ECO:0000313" key="12">
    <source>
        <dbReference type="Proteomes" id="UP000030690"/>
    </source>
</evidence>
<keyword evidence="6" id="KW-0479">Metal-binding</keyword>
<reference evidence="11 12" key="2">
    <citation type="submission" date="2013-02" db="EMBL/GenBank/DDBJ databases">
        <title>The Genome Sequence of Plasmodium falciparum Vietnam Oak-Knoll (FVO).</title>
        <authorList>
            <consortium name="The Broad Institute Genome Sequencing Platform"/>
            <consortium name="The Broad Institute Genome Sequencing Center for Infectious Disease"/>
            <person name="Neafsey D."/>
            <person name="Cheeseman I."/>
            <person name="Volkman S."/>
            <person name="Adams J."/>
            <person name="Walker B."/>
            <person name="Young S.K."/>
            <person name="Zeng Q."/>
            <person name="Gargeya S."/>
            <person name="Fitzgerald M."/>
            <person name="Haas B."/>
            <person name="Abouelleil A."/>
            <person name="Alvarado L."/>
            <person name="Arachchi H.M."/>
            <person name="Berlin A.M."/>
            <person name="Chapman S.B."/>
            <person name="Dewar J."/>
            <person name="Goldberg J."/>
            <person name="Griggs A."/>
            <person name="Gujja S."/>
            <person name="Hansen M."/>
            <person name="Howarth C."/>
            <person name="Imamovic A."/>
            <person name="Larimer J."/>
            <person name="McCowan C."/>
            <person name="Murphy C."/>
            <person name="Neiman D."/>
            <person name="Pearson M."/>
            <person name="Priest M."/>
            <person name="Roberts A."/>
            <person name="Saif S."/>
            <person name="Shea T."/>
            <person name="Sisk P."/>
            <person name="Sykes S."/>
            <person name="Wortman J."/>
            <person name="Nusbaum C."/>
            <person name="Birren B."/>
        </authorList>
    </citation>
    <scope>NUCLEOTIDE SEQUENCE [LARGE SCALE GENOMIC DNA]</scope>
    <source>
        <strain evidence="12">Vietnam Oak-Knoll (FVO)</strain>
    </source>
</reference>
<sequence>MRFLKTLFSLNCLASVGFYKKFACKNLFFENSFIRKDLHTYFIDKRKYFHLNKKDICTNTIIIPFYKDNYSYIFYDDKEEGIVVDPADYNIINDISKKENIKIKHVLCTHKHSDHNNGNQYYYEKNINVYGIKEYDNKYINQDISNLTHFQINNFKINIFLSNFHSKNQVSYLIENDNNKSKKNIFFTGDFLFISGIGKNFEQDNEDLYNSINKLKLLDKQNIYIFCGHEYTLDNLKFALTVDSTNKNLLSFYDHVVNSNKNYPTVPTLLEHEYLYNPFLRCDQNDVRKSIDLYAKKKNIKIQQESDYIVILRLMKDNFKAS</sequence>
<protein>
    <recommendedName>
        <fullName evidence="5">hydroxyacylglutathione hydrolase</fullName>
        <ecNumber evidence="5">3.1.2.6</ecNumber>
    </recommendedName>
    <alternativeName>
        <fullName evidence="9">Glyoxalase II</fullName>
    </alternativeName>
</protein>
<dbReference type="Pfam" id="PF16123">
    <property type="entry name" value="HAGH_C"/>
    <property type="match status" value="1"/>
</dbReference>
<comment type="pathway">
    <text evidence="3">Secondary metabolite metabolism; methylglyoxal degradation; (R)-lactate from methylglyoxal: step 2/2.</text>
</comment>
<dbReference type="SMART" id="SM00849">
    <property type="entry name" value="Lactamase_B"/>
    <property type="match status" value="1"/>
</dbReference>
<reference evidence="11 12" key="1">
    <citation type="submission" date="2013-02" db="EMBL/GenBank/DDBJ databases">
        <title>The Genome Annotation of Plasmodium falciparum Vietnam Oak-Knoll (FVO).</title>
        <authorList>
            <consortium name="The Broad Institute Genome Sequencing Platform"/>
            <consortium name="The Broad Institute Genome Sequencing Center for Infectious Disease"/>
            <person name="Neafsey D."/>
            <person name="Hoffman S."/>
            <person name="Volkman S."/>
            <person name="Rosenthal P."/>
            <person name="Walker B."/>
            <person name="Young S.K."/>
            <person name="Zeng Q."/>
            <person name="Gargeya S."/>
            <person name="Fitzgerald M."/>
            <person name="Haas B."/>
            <person name="Abouelleil A."/>
            <person name="Allen A.W."/>
            <person name="Alvarado L."/>
            <person name="Arachchi H.M."/>
            <person name="Berlin A.M."/>
            <person name="Chapman S.B."/>
            <person name="Gainer-Dewar J."/>
            <person name="Goldberg J."/>
            <person name="Griggs A."/>
            <person name="Gujja S."/>
            <person name="Hansen M."/>
            <person name="Howarth C."/>
            <person name="Imamovic A."/>
            <person name="Ireland A."/>
            <person name="Larimer J."/>
            <person name="McCowan C."/>
            <person name="Murphy C."/>
            <person name="Pearson M."/>
            <person name="Poon T.W."/>
            <person name="Priest M."/>
            <person name="Roberts A."/>
            <person name="Saif S."/>
            <person name="Shea T."/>
            <person name="Sisk P."/>
            <person name="Sykes S."/>
            <person name="Wortman J."/>
            <person name="Nusbaum C."/>
            <person name="Birren B."/>
        </authorList>
    </citation>
    <scope>NUCLEOTIDE SEQUENCE [LARGE SCALE GENOMIC DNA]</scope>
    <source>
        <strain evidence="12">Vietnam Oak-Knoll (FVO)</strain>
    </source>
</reference>
<comment type="cofactor">
    <cofactor evidence="2">
        <name>Zn(2+)</name>
        <dbReference type="ChEBI" id="CHEBI:29105"/>
    </cofactor>
</comment>
<dbReference type="PANTHER" id="PTHR11935">
    <property type="entry name" value="BETA LACTAMASE DOMAIN"/>
    <property type="match status" value="1"/>
</dbReference>
<organism evidence="11 12">
    <name type="scientific">Plasmodium falciparum Vietnam Oak-Knoll</name>
    <name type="common">FVO</name>
    <dbReference type="NCBI Taxonomy" id="1036723"/>
    <lineage>
        <taxon>Eukaryota</taxon>
        <taxon>Sar</taxon>
        <taxon>Alveolata</taxon>
        <taxon>Apicomplexa</taxon>
        <taxon>Aconoidasida</taxon>
        <taxon>Haemosporida</taxon>
        <taxon>Plasmodiidae</taxon>
        <taxon>Plasmodium</taxon>
        <taxon>Plasmodium (Laverania)</taxon>
    </lineage>
</organism>
<feature type="domain" description="Metallo-beta-lactamase" evidence="10">
    <location>
        <begin position="68"/>
        <end position="229"/>
    </location>
</feature>
<dbReference type="Pfam" id="PF00753">
    <property type="entry name" value="Lactamase_B"/>
    <property type="match status" value="1"/>
</dbReference>
<keyword evidence="7 11" id="KW-0378">Hydrolase</keyword>
<evidence type="ECO:0000256" key="5">
    <source>
        <dbReference type="ARBA" id="ARBA00011917"/>
    </source>
</evidence>
<comment type="similarity">
    <text evidence="4">Belongs to the metallo-beta-lactamase superfamily. Glyoxalase II family.</text>
</comment>
<dbReference type="CDD" id="cd07723">
    <property type="entry name" value="hydroxyacylglutathione_hydrolase_MBL-fold"/>
    <property type="match status" value="1"/>
</dbReference>
<dbReference type="GO" id="GO:0004416">
    <property type="term" value="F:hydroxyacylglutathione hydrolase activity"/>
    <property type="evidence" value="ECO:0007669"/>
    <property type="project" value="UniProtKB-EC"/>
</dbReference>
<evidence type="ECO:0000256" key="1">
    <source>
        <dbReference type="ARBA" id="ARBA00001623"/>
    </source>
</evidence>
<dbReference type="Gene3D" id="3.60.15.10">
    <property type="entry name" value="Ribonuclease Z/Hydroxyacylglutathione hydrolase-like"/>
    <property type="match status" value="1"/>
</dbReference>
<accession>A0A024V644</accession>
<dbReference type="OrthoDB" id="515692at2759"/>
<dbReference type="InterPro" id="IPR036866">
    <property type="entry name" value="RibonucZ/Hydroxyglut_hydro"/>
</dbReference>
<evidence type="ECO:0000256" key="6">
    <source>
        <dbReference type="ARBA" id="ARBA00022723"/>
    </source>
</evidence>
<evidence type="ECO:0000256" key="7">
    <source>
        <dbReference type="ARBA" id="ARBA00022801"/>
    </source>
</evidence>
<dbReference type="SUPFAM" id="SSF56281">
    <property type="entry name" value="Metallo-hydrolase/oxidoreductase"/>
    <property type="match status" value="1"/>
</dbReference>
<comment type="catalytic activity">
    <reaction evidence="1">
        <text>an S-(2-hydroxyacyl)glutathione + H2O = a 2-hydroxy carboxylate + glutathione + H(+)</text>
        <dbReference type="Rhea" id="RHEA:21864"/>
        <dbReference type="ChEBI" id="CHEBI:15377"/>
        <dbReference type="ChEBI" id="CHEBI:15378"/>
        <dbReference type="ChEBI" id="CHEBI:57925"/>
        <dbReference type="ChEBI" id="CHEBI:58896"/>
        <dbReference type="ChEBI" id="CHEBI:71261"/>
        <dbReference type="EC" id="3.1.2.6"/>
    </reaction>
</comment>
<evidence type="ECO:0000256" key="9">
    <source>
        <dbReference type="ARBA" id="ARBA00031044"/>
    </source>
</evidence>
<dbReference type="InterPro" id="IPR032282">
    <property type="entry name" value="HAGH_C"/>
</dbReference>
<keyword evidence="8" id="KW-0862">Zinc</keyword>
<evidence type="ECO:0000313" key="11">
    <source>
        <dbReference type="EMBL" id="ETW17660.1"/>
    </source>
</evidence>
<proteinExistence type="inferred from homology"/>
<dbReference type="SMR" id="A0A024V644"/>
<dbReference type="AlphaFoldDB" id="A0A024V644"/>
<evidence type="ECO:0000256" key="2">
    <source>
        <dbReference type="ARBA" id="ARBA00001947"/>
    </source>
</evidence>
<dbReference type="EMBL" id="KI925116">
    <property type="protein sequence ID" value="ETW17660.1"/>
    <property type="molecule type" value="Genomic_DNA"/>
</dbReference>
<dbReference type="InterPro" id="IPR001279">
    <property type="entry name" value="Metallo-B-lactamas"/>
</dbReference>
<dbReference type="PANTHER" id="PTHR11935:SF94">
    <property type="entry name" value="TENZING NORGAY, ISOFORM C"/>
    <property type="match status" value="1"/>
</dbReference>
<evidence type="ECO:0000256" key="4">
    <source>
        <dbReference type="ARBA" id="ARBA00006759"/>
    </source>
</evidence>
<gene>
    <name evidence="11" type="ORF">PFFVO_03310</name>
</gene>